<dbReference type="AlphaFoldDB" id="A0A0R3VWG5"/>
<evidence type="ECO:0000313" key="2">
    <source>
        <dbReference type="EMBL" id="VDK23625.1"/>
    </source>
</evidence>
<feature type="region of interest" description="Disordered" evidence="1">
    <location>
        <begin position="286"/>
        <end position="312"/>
    </location>
</feature>
<dbReference type="STRING" id="60517.A0A0R3VWG5"/>
<dbReference type="PANTHER" id="PTHR13308">
    <property type="entry name" value="NEDD4-BINDING PROTEIN 2-LIKE 1"/>
    <property type="match status" value="1"/>
</dbReference>
<dbReference type="Proteomes" id="UP000282613">
    <property type="component" value="Unassembled WGS sequence"/>
</dbReference>
<evidence type="ECO:0000256" key="1">
    <source>
        <dbReference type="SAM" id="MobiDB-lite"/>
    </source>
</evidence>
<gene>
    <name evidence="2" type="ORF">TASK_LOCUS1760</name>
</gene>
<sequence>MADFLANREVVTTGLLILLRGLPGSGKSKLANRLKSRHSAMTKVIRLDDHLSKWRSGTSLSPDSPMLADAHAACKQAAWSAMHSGVPFVIIDNENLKYTDMLPYVSEALNTNYEVHFIEPDTSWRYSVRALARRNRRGLTEKQLQHLLERFEQFWTARDVVAELRRRKNASIKSKTSALCDPKLQNTASLDPQTPIQSVSSELANPNDLTANLLRSLGVDETVEPSDPASSFIATSSDTDAVARLHEMFPQLQLSYLKTLVLLTEGDFVYAAAIAAECKEQISMNNNPNEAFEPPTSLLNLRVEEEEEEEEE</sequence>
<dbReference type="PANTHER" id="PTHR13308:SF40">
    <property type="entry name" value="NEDD4-BINDING PROTEIN 2-LIKE 1"/>
    <property type="match status" value="1"/>
</dbReference>
<dbReference type="EMBL" id="UYRS01000573">
    <property type="protein sequence ID" value="VDK23625.1"/>
    <property type="molecule type" value="Genomic_DNA"/>
</dbReference>
<evidence type="ECO:0000313" key="4">
    <source>
        <dbReference type="WBParaSite" id="TASK_0000175901-mRNA-1"/>
    </source>
</evidence>
<accession>A0A0R3VWG5</accession>
<proteinExistence type="predicted"/>
<dbReference type="SUPFAM" id="SSF52540">
    <property type="entry name" value="P-loop containing nucleoside triphosphate hydrolases"/>
    <property type="match status" value="1"/>
</dbReference>
<dbReference type="OrthoDB" id="3231855at2759"/>
<dbReference type="Pfam" id="PF13671">
    <property type="entry name" value="AAA_33"/>
    <property type="match status" value="1"/>
</dbReference>
<reference evidence="4" key="1">
    <citation type="submission" date="2017-02" db="UniProtKB">
        <authorList>
            <consortium name="WormBaseParasite"/>
        </authorList>
    </citation>
    <scope>IDENTIFICATION</scope>
</reference>
<reference evidence="2 3" key="2">
    <citation type="submission" date="2018-11" db="EMBL/GenBank/DDBJ databases">
        <authorList>
            <consortium name="Pathogen Informatics"/>
        </authorList>
    </citation>
    <scope>NUCLEOTIDE SEQUENCE [LARGE SCALE GENOMIC DNA]</scope>
</reference>
<protein>
    <submittedName>
        <fullName evidence="4">CUE domain-containing protein</fullName>
    </submittedName>
</protein>
<dbReference type="InterPro" id="IPR026302">
    <property type="entry name" value="NEDD4-bd_p2"/>
</dbReference>
<evidence type="ECO:0000313" key="3">
    <source>
        <dbReference type="Proteomes" id="UP000282613"/>
    </source>
</evidence>
<dbReference type="WBParaSite" id="TASK_0000175901-mRNA-1">
    <property type="protein sequence ID" value="TASK_0000175901-mRNA-1"/>
    <property type="gene ID" value="TASK_0000175901"/>
</dbReference>
<dbReference type="InterPro" id="IPR027417">
    <property type="entry name" value="P-loop_NTPase"/>
</dbReference>
<dbReference type="Gene3D" id="3.40.50.300">
    <property type="entry name" value="P-loop containing nucleotide triphosphate hydrolases"/>
    <property type="match status" value="1"/>
</dbReference>
<name>A0A0R3VWG5_TAEAS</name>
<organism evidence="4">
    <name type="scientific">Taenia asiatica</name>
    <name type="common">Asian tapeworm</name>
    <dbReference type="NCBI Taxonomy" id="60517"/>
    <lineage>
        <taxon>Eukaryota</taxon>
        <taxon>Metazoa</taxon>
        <taxon>Spiralia</taxon>
        <taxon>Lophotrochozoa</taxon>
        <taxon>Platyhelminthes</taxon>
        <taxon>Cestoda</taxon>
        <taxon>Eucestoda</taxon>
        <taxon>Cyclophyllidea</taxon>
        <taxon>Taeniidae</taxon>
        <taxon>Taenia</taxon>
    </lineage>
</organism>
<keyword evidence="3" id="KW-1185">Reference proteome</keyword>